<dbReference type="InterPro" id="IPR012944">
    <property type="entry name" value="SusD_RagB_dom"/>
</dbReference>
<dbReference type="Gene3D" id="1.25.40.390">
    <property type="match status" value="1"/>
</dbReference>
<evidence type="ECO:0000313" key="8">
    <source>
        <dbReference type="EMBL" id="MBC5603376.1"/>
    </source>
</evidence>
<evidence type="ECO:0000259" key="7">
    <source>
        <dbReference type="Pfam" id="PF14322"/>
    </source>
</evidence>
<accession>A0ABR7C6F8</accession>
<evidence type="ECO:0000259" key="6">
    <source>
        <dbReference type="Pfam" id="PF07980"/>
    </source>
</evidence>
<evidence type="ECO:0000256" key="1">
    <source>
        <dbReference type="ARBA" id="ARBA00004442"/>
    </source>
</evidence>
<keyword evidence="3" id="KW-0732">Signal</keyword>
<organism evidence="8 9">
    <name type="scientific">Bacteroides difficilis</name>
    <dbReference type="NCBI Taxonomy" id="2763021"/>
    <lineage>
        <taxon>Bacteria</taxon>
        <taxon>Pseudomonadati</taxon>
        <taxon>Bacteroidota</taxon>
        <taxon>Bacteroidia</taxon>
        <taxon>Bacteroidales</taxon>
        <taxon>Bacteroidaceae</taxon>
        <taxon>Bacteroides</taxon>
    </lineage>
</organism>
<reference evidence="8 9" key="1">
    <citation type="submission" date="2020-08" db="EMBL/GenBank/DDBJ databases">
        <title>Genome public.</title>
        <authorList>
            <person name="Liu C."/>
            <person name="Sun Q."/>
        </authorList>
    </citation>
    <scope>NUCLEOTIDE SEQUENCE [LARGE SCALE GENOMIC DNA]</scope>
    <source>
        <strain evidence="8 9">M27</strain>
    </source>
</reference>
<evidence type="ECO:0000256" key="2">
    <source>
        <dbReference type="ARBA" id="ARBA00006275"/>
    </source>
</evidence>
<dbReference type="CDD" id="cd08977">
    <property type="entry name" value="SusD"/>
    <property type="match status" value="1"/>
</dbReference>
<dbReference type="EMBL" id="JACOOE010000001">
    <property type="protein sequence ID" value="MBC5603376.1"/>
    <property type="molecule type" value="Genomic_DNA"/>
</dbReference>
<feature type="domain" description="SusD-like N-terminal" evidence="7">
    <location>
        <begin position="20"/>
        <end position="219"/>
    </location>
</feature>
<evidence type="ECO:0000313" key="9">
    <source>
        <dbReference type="Proteomes" id="UP000600600"/>
    </source>
</evidence>
<dbReference type="Proteomes" id="UP000600600">
    <property type="component" value="Unassembled WGS sequence"/>
</dbReference>
<dbReference type="InterPro" id="IPR011990">
    <property type="entry name" value="TPR-like_helical_dom_sf"/>
</dbReference>
<dbReference type="SUPFAM" id="SSF48452">
    <property type="entry name" value="TPR-like"/>
    <property type="match status" value="1"/>
</dbReference>
<dbReference type="Pfam" id="PF14322">
    <property type="entry name" value="SusD-like_3"/>
    <property type="match status" value="1"/>
</dbReference>
<sequence length="513" mass="58549">MKRVFRYLPILLVFWGCDSFLDRESYDKMDSDGFYNSTTALNSAVIACYNGIQDALDREFFVTEVRSDNSRNRNQAPTGSTDLEITHLDIYKVETSNALNNAYWEAVYHNIANCNTVLQHLDGADDPQMRIQFEAEARFIRAYHYFNLVRLYGPVFLVSERISPEVAKQAERSSRDEIYAFIEEDLKFAAEELPEKYDDENLGRADQWAAKTLLAKVYLTLSNNGKITKMLEQAKILLEDVKENSGYGLLLDSGLTGSAYANLFSTANEMNKEMIFVCRYLAGGKGLGSPFANYFAPSSSEDAVIYGSGSSYNCPTEDLIDAYKSETGDQRMEVVLSETWTSKLGVLQHVGWVRKYYSQVTVRYDAENDWPILRFADVLLMLGEIENELNGPTDIANGYLNDIRERAGLDAITPANRVEYRAAMARERRLEFAMENQRFFDLVRTNQFIEVMENHLRTEKVRNQSSGSKSDYYGNEKYNTYVPNPKLENWQLLLPIPYNVMISAPNATQNVGY</sequence>
<gene>
    <name evidence="8" type="ORF">H8S67_01625</name>
</gene>
<keyword evidence="4" id="KW-0472">Membrane</keyword>
<feature type="domain" description="RagB/SusD" evidence="6">
    <location>
        <begin position="351"/>
        <end position="513"/>
    </location>
</feature>
<evidence type="ECO:0000256" key="3">
    <source>
        <dbReference type="ARBA" id="ARBA00022729"/>
    </source>
</evidence>
<dbReference type="RefSeq" id="WP_186966180.1">
    <property type="nucleotide sequence ID" value="NZ_JACOOE010000001.1"/>
</dbReference>
<comment type="subcellular location">
    <subcellularLocation>
        <location evidence="1">Cell outer membrane</location>
    </subcellularLocation>
</comment>
<proteinExistence type="inferred from homology"/>
<evidence type="ECO:0000256" key="4">
    <source>
        <dbReference type="ARBA" id="ARBA00023136"/>
    </source>
</evidence>
<dbReference type="Pfam" id="PF07980">
    <property type="entry name" value="SusD_RagB"/>
    <property type="match status" value="1"/>
</dbReference>
<evidence type="ECO:0000256" key="5">
    <source>
        <dbReference type="ARBA" id="ARBA00023237"/>
    </source>
</evidence>
<protein>
    <submittedName>
        <fullName evidence="8">RagB/SusD family nutrient uptake outer membrane protein</fullName>
    </submittedName>
</protein>
<dbReference type="InterPro" id="IPR033985">
    <property type="entry name" value="SusD-like_N"/>
</dbReference>
<comment type="caution">
    <text evidence="8">The sequence shown here is derived from an EMBL/GenBank/DDBJ whole genome shotgun (WGS) entry which is preliminary data.</text>
</comment>
<comment type="similarity">
    <text evidence="2">Belongs to the SusD family.</text>
</comment>
<name>A0ABR7C6F8_9BACE</name>
<keyword evidence="5" id="KW-0998">Cell outer membrane</keyword>
<keyword evidence="9" id="KW-1185">Reference proteome</keyword>